<comment type="caution">
    <text evidence="3">The sequence shown here is derived from an EMBL/GenBank/DDBJ whole genome shotgun (WGS) entry which is preliminary data.</text>
</comment>
<dbReference type="Pfam" id="PF03237">
    <property type="entry name" value="Terminase_6N"/>
    <property type="match status" value="1"/>
</dbReference>
<reference evidence="3 4" key="1">
    <citation type="submission" date="2020-12" db="EMBL/GenBank/DDBJ databases">
        <title>Revised draft genomes of Rhodomicrobium vannielii ATCC 17100 and Rhodomicrobium udaipurense JA643.</title>
        <authorList>
            <person name="Conners E.M."/>
            <person name="Davenport E.J."/>
            <person name="Bose A."/>
        </authorList>
    </citation>
    <scope>NUCLEOTIDE SEQUENCE [LARGE SCALE GENOMIC DNA]</scope>
    <source>
        <strain evidence="3 4">JA643</strain>
    </source>
</reference>
<evidence type="ECO:0000259" key="2">
    <source>
        <dbReference type="Pfam" id="PF17289"/>
    </source>
</evidence>
<protein>
    <submittedName>
        <fullName evidence="3">DNA-packaging protein</fullName>
    </submittedName>
</protein>
<organism evidence="3 4">
    <name type="scientific">Rhodomicrobium udaipurense</name>
    <dbReference type="NCBI Taxonomy" id="1202716"/>
    <lineage>
        <taxon>Bacteria</taxon>
        <taxon>Pseudomonadati</taxon>
        <taxon>Pseudomonadota</taxon>
        <taxon>Alphaproteobacteria</taxon>
        <taxon>Hyphomicrobiales</taxon>
        <taxon>Hyphomicrobiaceae</taxon>
        <taxon>Rhodomicrobium</taxon>
    </lineage>
</organism>
<gene>
    <name evidence="3" type="ORF">JDN41_15060</name>
</gene>
<keyword evidence="4" id="KW-1185">Reference proteome</keyword>
<evidence type="ECO:0000313" key="3">
    <source>
        <dbReference type="EMBL" id="MBJ7544871.1"/>
    </source>
</evidence>
<keyword evidence="1" id="KW-1188">Viral release from host cell</keyword>
<evidence type="ECO:0000313" key="4">
    <source>
        <dbReference type="Proteomes" id="UP000623250"/>
    </source>
</evidence>
<evidence type="ECO:0000256" key="1">
    <source>
        <dbReference type="ARBA" id="ARBA00022612"/>
    </source>
</evidence>
<dbReference type="EMBL" id="JAEMUK010000082">
    <property type="protein sequence ID" value="MBJ7544871.1"/>
    <property type="molecule type" value="Genomic_DNA"/>
</dbReference>
<accession>A0A8I1KL14</accession>
<dbReference type="Gene3D" id="3.30.420.240">
    <property type="match status" value="1"/>
</dbReference>
<dbReference type="Gene3D" id="3.40.50.300">
    <property type="entry name" value="P-loop containing nucleotide triphosphate hydrolases"/>
    <property type="match status" value="1"/>
</dbReference>
<name>A0A8I1KL14_9HYPH</name>
<feature type="domain" description="Terminase large subunit gp17-like C-terminal" evidence="2">
    <location>
        <begin position="289"/>
        <end position="437"/>
    </location>
</feature>
<dbReference type="Proteomes" id="UP000623250">
    <property type="component" value="Unassembled WGS sequence"/>
</dbReference>
<sequence>MPSNSATKWNASFLASLTPERRAEFLSQLTPRELKSLRFDWAFWSRPEQLEPPGGWHTWLILAGRGAGKTRTGAEWVRACVCGPTPLAAGRYSRFALVAETAADARDVIVEGPSGLLAIHPRGFRPKFEPSKRRLTWPNGAVAMLYNATEPDQLRGPQHDAAWCDELAKWRYARETWDMLQFGLRLGHDPRQIVTTTPRPIAIIREFLGKEGHGVVLTRGSTYDNRANLAQNYFNTIVRSYEGTRLGRQEINAELLDDVAGALWTRSLLDQHRIARGTPLPRFDRVVVGIDPAARPSGAGDKTSETGIVVCGLGEDGRGYVLDDLSNRQGPMGWAQKAVAGFDRYEADALVVEINQGGAMVETVLRAVRGGLPVRAVRATRGKTVRAEPIAALYAQGRVSHVGALPTLEDQMVQFTPFGIEGDGAADRVDALVWALADLFPRMIRPVPDAATWDGERGGAPGGWLG</sequence>
<dbReference type="RefSeq" id="WP_037237277.1">
    <property type="nucleotide sequence ID" value="NZ_JAEMUK010000082.1"/>
</dbReference>
<dbReference type="InterPro" id="IPR027417">
    <property type="entry name" value="P-loop_NTPase"/>
</dbReference>
<dbReference type="AlphaFoldDB" id="A0A8I1KL14"/>
<dbReference type="InterPro" id="IPR035421">
    <property type="entry name" value="Terminase_6C"/>
</dbReference>
<proteinExistence type="predicted"/>
<dbReference type="Pfam" id="PF17289">
    <property type="entry name" value="Terminase_6C"/>
    <property type="match status" value="1"/>
</dbReference>